<evidence type="ECO:0000313" key="4">
    <source>
        <dbReference type="EMBL" id="MBB4175426.1"/>
    </source>
</evidence>
<dbReference type="AlphaFoldDB" id="A0A7W6MAS6"/>
<dbReference type="InterPro" id="IPR051262">
    <property type="entry name" value="SMP-30/CGR1_Lactonase"/>
</dbReference>
<protein>
    <submittedName>
        <fullName evidence="4">Gluconolactonase</fullName>
        <ecNumber evidence="4">3.1.1.17</ecNumber>
    </submittedName>
</protein>
<reference evidence="4 5" key="1">
    <citation type="submission" date="2020-08" db="EMBL/GenBank/DDBJ databases">
        <title>Genomic Encyclopedia of Type Strains, Phase IV (KMG-IV): sequencing the most valuable type-strain genomes for metagenomic binning, comparative biology and taxonomic classification.</title>
        <authorList>
            <person name="Goeker M."/>
        </authorList>
    </citation>
    <scope>NUCLEOTIDE SEQUENCE [LARGE SCALE GENOMIC DNA]</scope>
    <source>
        <strain evidence="4 5">DSM 101015</strain>
    </source>
</reference>
<sequence length="304" mass="32634">MELTKICDGLDFPEGPIAMADGSVILVEIRRQTLSRVQPDGRIEVIAHLGGGPNGAAVGPDGLIYVCNNGGFVWTQGEAIRRPIGTPEDYAGGSIQRVNPDTGAFEKIYEACDGIPLRGPNDIVFDEHGGFYFTDLGKTMADYVHHGAFYYAKADGSRITRVHAPMITPNGIGLSPDGKVVHVAETRTGRVWSFDLVAPGEIAPVPYHMPGRLVSSLPDYQLLDSLAVQADGRICVATLMRGGISIVPLDGGPVQFLEVPGDRYITNICFGGADMRDAWITASGTGCLYHTRWPDPGLKLHFNG</sequence>
<feature type="binding site" evidence="2">
    <location>
        <position position="121"/>
    </location>
    <ligand>
        <name>substrate</name>
    </ligand>
</feature>
<evidence type="ECO:0000256" key="2">
    <source>
        <dbReference type="PIRSR" id="PIRSR605511-2"/>
    </source>
</evidence>
<keyword evidence="2" id="KW-0862">Zinc</keyword>
<dbReference type="RefSeq" id="WP_025056456.1">
    <property type="nucleotide sequence ID" value="NZ_JACIFU010000004.1"/>
</dbReference>
<dbReference type="Gene3D" id="2.120.10.30">
    <property type="entry name" value="TolB, C-terminal domain"/>
    <property type="match status" value="1"/>
</dbReference>
<evidence type="ECO:0000313" key="5">
    <source>
        <dbReference type="Proteomes" id="UP000565745"/>
    </source>
</evidence>
<feature type="domain" description="SMP-30/Gluconolactonase/LRE-like region" evidence="3">
    <location>
        <begin position="12"/>
        <end position="283"/>
    </location>
</feature>
<evidence type="ECO:0000256" key="1">
    <source>
        <dbReference type="PIRSR" id="PIRSR605511-1"/>
    </source>
</evidence>
<dbReference type="InterPro" id="IPR011042">
    <property type="entry name" value="6-blade_b-propeller_TolB-like"/>
</dbReference>
<dbReference type="PANTHER" id="PTHR47572">
    <property type="entry name" value="LIPOPROTEIN-RELATED"/>
    <property type="match status" value="1"/>
</dbReference>
<dbReference type="InterPro" id="IPR005511">
    <property type="entry name" value="SMP-30"/>
</dbReference>
<dbReference type="GO" id="GO:0046872">
    <property type="term" value="F:metal ion binding"/>
    <property type="evidence" value="ECO:0007669"/>
    <property type="project" value="UniProtKB-KW"/>
</dbReference>
<keyword evidence="2" id="KW-0479">Metal-binding</keyword>
<gene>
    <name evidence="4" type="ORF">GGR93_003219</name>
</gene>
<dbReference type="Proteomes" id="UP000565745">
    <property type="component" value="Unassembled WGS sequence"/>
</dbReference>
<feature type="active site" description="Proton donor/acceptor" evidence="1">
    <location>
        <position position="224"/>
    </location>
</feature>
<keyword evidence="4" id="KW-0378">Hydrolase</keyword>
<organism evidence="4 5">
    <name type="scientific">Sulfitobacter noctilucicola</name>
    <dbReference type="NCBI Taxonomy" id="1342301"/>
    <lineage>
        <taxon>Bacteria</taxon>
        <taxon>Pseudomonadati</taxon>
        <taxon>Pseudomonadota</taxon>
        <taxon>Alphaproteobacteria</taxon>
        <taxon>Rhodobacterales</taxon>
        <taxon>Roseobacteraceae</taxon>
        <taxon>Sulfitobacter</taxon>
    </lineage>
</organism>
<keyword evidence="5" id="KW-1185">Reference proteome</keyword>
<evidence type="ECO:0000259" key="3">
    <source>
        <dbReference type="Pfam" id="PF08450"/>
    </source>
</evidence>
<comment type="cofactor">
    <cofactor evidence="2">
        <name>Zn(2+)</name>
        <dbReference type="ChEBI" id="CHEBI:29105"/>
    </cofactor>
    <text evidence="2">Binds 1 divalent metal cation per subunit.</text>
</comment>
<feature type="binding site" evidence="2">
    <location>
        <position position="170"/>
    </location>
    <ligand>
        <name>a divalent metal cation</name>
        <dbReference type="ChEBI" id="CHEBI:60240"/>
    </ligand>
</feature>
<name>A0A7W6MAS6_9RHOB</name>
<dbReference type="InterPro" id="IPR013658">
    <property type="entry name" value="SGL"/>
</dbReference>
<feature type="binding site" evidence="2">
    <location>
        <position position="224"/>
    </location>
    <ligand>
        <name>a divalent metal cation</name>
        <dbReference type="ChEBI" id="CHEBI:60240"/>
    </ligand>
</feature>
<dbReference type="PRINTS" id="PR01790">
    <property type="entry name" value="SMP30FAMILY"/>
</dbReference>
<comment type="caution">
    <text evidence="4">The sequence shown here is derived from an EMBL/GenBank/DDBJ whole genome shotgun (WGS) entry which is preliminary data.</text>
</comment>
<dbReference type="EMBL" id="JACIFU010000004">
    <property type="protein sequence ID" value="MBB4175426.1"/>
    <property type="molecule type" value="Genomic_DNA"/>
</dbReference>
<dbReference type="SUPFAM" id="SSF63829">
    <property type="entry name" value="Calcium-dependent phosphotriesterase"/>
    <property type="match status" value="1"/>
</dbReference>
<proteinExistence type="predicted"/>
<dbReference type="Pfam" id="PF08450">
    <property type="entry name" value="SGL"/>
    <property type="match status" value="1"/>
</dbReference>
<dbReference type="GO" id="GO:0004341">
    <property type="term" value="F:gluconolactonase activity"/>
    <property type="evidence" value="ECO:0007669"/>
    <property type="project" value="UniProtKB-EC"/>
</dbReference>
<dbReference type="PANTHER" id="PTHR47572:SF5">
    <property type="entry name" value="BLR2277 PROTEIN"/>
    <property type="match status" value="1"/>
</dbReference>
<accession>A0A7W6MAS6</accession>
<dbReference type="OrthoDB" id="30052at2"/>
<dbReference type="EC" id="3.1.1.17" evidence="4"/>